<dbReference type="GeneID" id="19017533"/>
<feature type="active site" description="Proton acceptor" evidence="4">
    <location>
        <position position="376"/>
    </location>
</feature>
<evidence type="ECO:0000256" key="6">
    <source>
        <dbReference type="PIRSR" id="PIRSR604808-3"/>
    </source>
</evidence>
<dbReference type="PANTHER" id="PTHR22748">
    <property type="entry name" value="AP ENDONUCLEASE"/>
    <property type="match status" value="1"/>
</dbReference>
<dbReference type="InterPro" id="IPR004808">
    <property type="entry name" value="AP_endonuc_1"/>
</dbReference>
<feature type="site" description="Transition state stabilizer" evidence="6">
    <location>
        <position position="260"/>
    </location>
</feature>
<name>K8EBI1_9CHLO</name>
<keyword evidence="3 5" id="KW-0460">Magnesium</keyword>
<dbReference type="RefSeq" id="XP_007514981.1">
    <property type="nucleotide sequence ID" value="XM_007514919.1"/>
</dbReference>
<feature type="binding site" evidence="5">
    <location>
        <position position="260"/>
    </location>
    <ligand>
        <name>Mg(2+)</name>
        <dbReference type="ChEBI" id="CHEBI:18420"/>
        <label>1</label>
    </ligand>
</feature>
<feature type="binding site" evidence="5">
    <location>
        <position position="375"/>
    </location>
    <ligand>
        <name>Mg(2+)</name>
        <dbReference type="ChEBI" id="CHEBI:18420"/>
        <label>1</label>
    </ligand>
</feature>
<feature type="active site" evidence="4">
    <location>
        <position position="214"/>
    </location>
</feature>
<dbReference type="KEGG" id="bpg:Bathy02g04200"/>
<dbReference type="GO" id="GO:0008081">
    <property type="term" value="F:phosphoric diester hydrolase activity"/>
    <property type="evidence" value="ECO:0007669"/>
    <property type="project" value="TreeGrafter"/>
</dbReference>
<proteinExistence type="predicted"/>
<dbReference type="STRING" id="41875.K8EBI1"/>
<evidence type="ECO:0000256" key="4">
    <source>
        <dbReference type="PIRSR" id="PIRSR604808-1"/>
    </source>
</evidence>
<gene>
    <name evidence="8" type="ORF">Bathy02g04200</name>
</gene>
<feature type="binding site" evidence="5">
    <location>
        <position position="258"/>
    </location>
    <ligand>
        <name>Mg(2+)</name>
        <dbReference type="ChEBI" id="CHEBI:18420"/>
        <label>1</label>
    </ligand>
</feature>
<evidence type="ECO:0000256" key="2">
    <source>
        <dbReference type="ARBA" id="ARBA00022801"/>
    </source>
</evidence>
<accession>K8EBI1</accession>
<dbReference type="GO" id="GO:0046872">
    <property type="term" value="F:metal ion binding"/>
    <property type="evidence" value="ECO:0007669"/>
    <property type="project" value="UniProtKB-KW"/>
</dbReference>
<dbReference type="InterPro" id="IPR036691">
    <property type="entry name" value="Endo/exonu/phosph_ase_sf"/>
</dbReference>
<reference evidence="8 9" key="1">
    <citation type="submission" date="2011-10" db="EMBL/GenBank/DDBJ databases">
        <authorList>
            <person name="Genoscope - CEA"/>
        </authorList>
    </citation>
    <scope>NUCLEOTIDE SEQUENCE [LARGE SCALE GENOMIC DNA]</scope>
    <source>
        <strain evidence="8 9">RCC 1105</strain>
    </source>
</reference>
<dbReference type="GO" id="GO:0008311">
    <property type="term" value="F:double-stranded DNA 3'-5' DNA exonuclease activity"/>
    <property type="evidence" value="ECO:0007669"/>
    <property type="project" value="TreeGrafter"/>
</dbReference>
<dbReference type="EMBL" id="FO082277">
    <property type="protein sequence ID" value="CCO15221.1"/>
    <property type="molecule type" value="Genomic_DNA"/>
</dbReference>
<dbReference type="eggNOG" id="KOG1294">
    <property type="taxonomic scope" value="Eukaryota"/>
</dbReference>
<keyword evidence="9" id="KW-1185">Reference proteome</keyword>
<feature type="site" description="Important for catalytic activity" evidence="6">
    <location>
        <position position="347"/>
    </location>
</feature>
<evidence type="ECO:0000256" key="1">
    <source>
        <dbReference type="ARBA" id="ARBA00022723"/>
    </source>
</evidence>
<comment type="cofactor">
    <cofactor evidence="5">
        <name>Mg(2+)</name>
        <dbReference type="ChEBI" id="CHEBI:18420"/>
    </cofactor>
    <cofactor evidence="5">
        <name>Mn(2+)</name>
        <dbReference type="ChEBI" id="CHEBI:29035"/>
    </cofactor>
    <text evidence="5">Probably binds two magnesium or manganese ions per subunit.</text>
</comment>
<keyword evidence="5" id="KW-0464">Manganese</keyword>
<evidence type="ECO:0000256" key="3">
    <source>
        <dbReference type="ARBA" id="ARBA00022842"/>
    </source>
</evidence>
<dbReference type="GO" id="GO:0005634">
    <property type="term" value="C:nucleus"/>
    <property type="evidence" value="ECO:0007669"/>
    <property type="project" value="TreeGrafter"/>
</dbReference>
<dbReference type="GO" id="GO:0003906">
    <property type="term" value="F:DNA-(apurinic or apyrimidinic site) endonuclease activity"/>
    <property type="evidence" value="ECO:0007669"/>
    <property type="project" value="TreeGrafter"/>
</dbReference>
<evidence type="ECO:0008006" key="10">
    <source>
        <dbReference type="Google" id="ProtNLM"/>
    </source>
</evidence>
<keyword evidence="1 5" id="KW-0479">Metal-binding</keyword>
<organism evidence="8 9">
    <name type="scientific">Bathycoccus prasinos</name>
    <dbReference type="NCBI Taxonomy" id="41875"/>
    <lineage>
        <taxon>Eukaryota</taxon>
        <taxon>Viridiplantae</taxon>
        <taxon>Chlorophyta</taxon>
        <taxon>Mamiellophyceae</taxon>
        <taxon>Mamiellales</taxon>
        <taxon>Bathycoccaceae</taxon>
        <taxon>Bathycoccus</taxon>
    </lineage>
</organism>
<feature type="site" description="Interaction with DNA substrate" evidence="6">
    <location>
        <position position="376"/>
    </location>
</feature>
<dbReference type="AlphaFoldDB" id="K8EBI1"/>
<evidence type="ECO:0000313" key="8">
    <source>
        <dbReference type="EMBL" id="CCO15221.1"/>
    </source>
</evidence>
<evidence type="ECO:0000313" key="9">
    <source>
        <dbReference type="Proteomes" id="UP000198341"/>
    </source>
</evidence>
<sequence>MSLNGGKNKNKGFANAKLQRKLPQPRTFFQLNCNGLFEHPRFCRNSRYDFTTKTISTRRSGEGECGCCPPDSYYEAELKKVFEYVRKNQFHVCYFSETWVYGEDAKGTQPVTEHPLSCGGPGGAQNGGREEETWLHKYGLSETYRAYFSLQHRNYFGSRDTAWAGNVVFVHKDVQPPVKILRHADIGLTQGNAQYQGRYLEFEFPDGFHVLTTYMPFSGFNDNRSRTKKKIALRKTLDLAVRERLVQLREKEFVWMGDLNVSPGPLDHFLGEPGREDEYAMSMQEKQDGTHIEDIDDRGECGYTPNLKKRFHETVRLADGVDAFRHLSPYTRIYTQPHPAPGITRWDHYIVSKKIIEENRLEECEIYPDKCFSSDHCVVTMKLRSASEAATNSSKKKKVFEENDDDSKNSKNMSMLEQLRATSIDMQQLRAKRLKRFANQ</sequence>
<keyword evidence="2" id="KW-0378">Hydrolase</keyword>
<dbReference type="PANTHER" id="PTHR22748:SF6">
    <property type="entry name" value="DNA-(APURINIC OR APYRIMIDINIC SITE) ENDONUCLEASE"/>
    <property type="match status" value="1"/>
</dbReference>
<evidence type="ECO:0000256" key="7">
    <source>
        <dbReference type="SAM" id="MobiDB-lite"/>
    </source>
</evidence>
<dbReference type="GO" id="GO:0006284">
    <property type="term" value="P:base-excision repair"/>
    <property type="evidence" value="ECO:0007669"/>
    <property type="project" value="TreeGrafter"/>
</dbReference>
<feature type="binding site" evidence="5">
    <location>
        <position position="376"/>
    </location>
    <ligand>
        <name>Mg(2+)</name>
        <dbReference type="ChEBI" id="CHEBI:18420"/>
        <label>1</label>
    </ligand>
</feature>
<dbReference type="SUPFAM" id="SSF56219">
    <property type="entry name" value="DNase I-like"/>
    <property type="match status" value="1"/>
</dbReference>
<dbReference type="Proteomes" id="UP000198341">
    <property type="component" value="Chromosome 2"/>
</dbReference>
<evidence type="ECO:0000256" key="5">
    <source>
        <dbReference type="PIRSR" id="PIRSR604808-2"/>
    </source>
</evidence>
<feature type="active site" description="Proton donor/acceptor" evidence="4">
    <location>
        <position position="258"/>
    </location>
</feature>
<protein>
    <recommendedName>
        <fullName evidence="10">DNA-(apurinic or apyrimidinic site) endonuclease</fullName>
    </recommendedName>
</protein>
<feature type="region of interest" description="Disordered" evidence="7">
    <location>
        <begin position="388"/>
        <end position="417"/>
    </location>
</feature>
<dbReference type="Gene3D" id="3.60.10.10">
    <property type="entry name" value="Endonuclease/exonuclease/phosphatase"/>
    <property type="match status" value="1"/>
</dbReference>